<proteinExistence type="predicted"/>
<name>A0A0S7WSM9_UNCT6</name>
<dbReference type="Proteomes" id="UP000052008">
    <property type="component" value="Unassembled WGS sequence"/>
</dbReference>
<gene>
    <name evidence="1" type="ORF">AMJ39_05585</name>
</gene>
<protein>
    <recommendedName>
        <fullName evidence="3">GON domain-containing protein</fullName>
    </recommendedName>
</protein>
<evidence type="ECO:0000313" key="1">
    <source>
        <dbReference type="EMBL" id="KPJ53198.1"/>
    </source>
</evidence>
<dbReference type="EMBL" id="LIZS01000027">
    <property type="protein sequence ID" value="KPJ53198.1"/>
    <property type="molecule type" value="Genomic_DNA"/>
</dbReference>
<dbReference type="Pfam" id="PF12675">
    <property type="entry name" value="DUF3795"/>
    <property type="match status" value="1"/>
</dbReference>
<organism evidence="1 2">
    <name type="scientific">candidate division TA06 bacterium DG_24</name>
    <dbReference type="NCBI Taxonomy" id="1703770"/>
    <lineage>
        <taxon>Bacteria</taxon>
        <taxon>Bacteria division TA06</taxon>
    </lineage>
</organism>
<comment type="caution">
    <text evidence="1">The sequence shown here is derived from an EMBL/GenBank/DDBJ whole genome shotgun (WGS) entry which is preliminary data.</text>
</comment>
<evidence type="ECO:0000313" key="2">
    <source>
        <dbReference type="Proteomes" id="UP000052008"/>
    </source>
</evidence>
<sequence>MRYEKEKEYLVSYCGSYCHTCDWHTGRIRKISRAALDMMKLYGGFRKQLEGKADPEEITRGLEVLSESGICSGCKAELEKDPETDRCAIRQCCAAKGLLLCSECPDFPCEMLATNPGVIRFGCLENLRQIGERGIERWIDEQWEKETGTSPGLGI</sequence>
<evidence type="ECO:0008006" key="3">
    <source>
        <dbReference type="Google" id="ProtNLM"/>
    </source>
</evidence>
<reference evidence="1 2" key="1">
    <citation type="journal article" date="2015" name="Microbiome">
        <title>Genomic resolution of linkages in carbon, nitrogen, and sulfur cycling among widespread estuary sediment bacteria.</title>
        <authorList>
            <person name="Baker B.J."/>
            <person name="Lazar C.S."/>
            <person name="Teske A.P."/>
            <person name="Dick G.J."/>
        </authorList>
    </citation>
    <scope>NUCLEOTIDE SEQUENCE [LARGE SCALE GENOMIC DNA]</scope>
    <source>
        <strain evidence="1">DG_24</strain>
    </source>
</reference>
<accession>A0A0S7WSM9</accession>
<dbReference type="InterPro" id="IPR024227">
    <property type="entry name" value="DUF3795"/>
</dbReference>
<dbReference type="AlphaFoldDB" id="A0A0S7WSM9"/>